<dbReference type="GO" id="GO:0019843">
    <property type="term" value="F:rRNA binding"/>
    <property type="evidence" value="ECO:0007669"/>
    <property type="project" value="UniProtKB-UniRule"/>
</dbReference>
<comment type="subunit">
    <text evidence="5">Associates with stalled 50S ribosomal subunits. Binds to RqcP.</text>
</comment>
<dbReference type="Pfam" id="PF05670">
    <property type="entry name" value="NFACT-R_1"/>
    <property type="match status" value="1"/>
</dbReference>
<dbReference type="HAMAP" id="MF_00844_B">
    <property type="entry name" value="RqcH_B"/>
    <property type="match status" value="1"/>
</dbReference>
<evidence type="ECO:0000259" key="6">
    <source>
        <dbReference type="Pfam" id="PF05670"/>
    </source>
</evidence>
<feature type="domain" description="NFACT RNA-binding" evidence="6">
    <location>
        <begin position="455"/>
        <end position="551"/>
    </location>
</feature>
<comment type="function">
    <text evidence="5">Key component of the ribosome quality control system (RQC), a ribosome-associated complex that mediates the extraction of incompletely synthesized nascent chains from stalled ribosomes and their subsequent degradation. RqcH recruits Ala-charged tRNA, and with RqcP directs the elongation of stalled nascent chains on 50S ribosomal subunits, leading to non-templated C-terminal alanine extensions (Ala tail). The Ala tail promotes nascent chain degradation. May add between 1 and at least 8 Ala residues. Binds to stalled 50S ribosomal subunits.</text>
</comment>
<dbReference type="RefSeq" id="WP_353892177.1">
    <property type="nucleotide sequence ID" value="NZ_CP159485.1"/>
</dbReference>
<proteinExistence type="inferred from homology"/>
<reference evidence="7" key="2">
    <citation type="submission" date="2024-06" db="EMBL/GenBank/DDBJ databases">
        <authorList>
            <person name="Petrova K.O."/>
            <person name="Toshchakov S.V."/>
            <person name="Boltjanskaja Y.V."/>
            <person name="Kevbrin V.V."/>
        </authorList>
    </citation>
    <scope>NUCLEOTIDE SEQUENCE</scope>
    <source>
        <strain evidence="7">Z-710</strain>
    </source>
</reference>
<accession>A0AAU8HPH4</accession>
<comment type="similarity">
    <text evidence="5">Belongs to the NEMF family.</text>
</comment>
<dbReference type="GO" id="GO:0072344">
    <property type="term" value="P:rescue of stalled ribosome"/>
    <property type="evidence" value="ECO:0007669"/>
    <property type="project" value="UniProtKB-UniRule"/>
</dbReference>
<dbReference type="PANTHER" id="PTHR15239:SF6">
    <property type="entry name" value="RIBOSOME QUALITY CONTROL COMPLEX SUBUNIT NEMF"/>
    <property type="match status" value="1"/>
</dbReference>
<dbReference type="GO" id="GO:1990112">
    <property type="term" value="C:RQC complex"/>
    <property type="evidence" value="ECO:0007669"/>
    <property type="project" value="TreeGrafter"/>
</dbReference>
<dbReference type="Pfam" id="PF05833">
    <property type="entry name" value="NFACT_N"/>
    <property type="match status" value="1"/>
</dbReference>
<evidence type="ECO:0000313" key="7">
    <source>
        <dbReference type="EMBL" id="XCI27599.1"/>
    </source>
</evidence>
<organism evidence="7">
    <name type="scientific">Proteinivorax hydrogeniformans</name>
    <dbReference type="NCBI Taxonomy" id="1826727"/>
    <lineage>
        <taxon>Bacteria</taxon>
        <taxon>Bacillati</taxon>
        <taxon>Bacillota</taxon>
        <taxon>Clostridia</taxon>
        <taxon>Eubacteriales</taxon>
        <taxon>Proteinivoracaceae</taxon>
        <taxon>Proteinivorax</taxon>
    </lineage>
</organism>
<keyword evidence="1 5" id="KW-0820">tRNA-binding</keyword>
<dbReference type="GO" id="GO:0043023">
    <property type="term" value="F:ribosomal large subunit binding"/>
    <property type="evidence" value="ECO:0007669"/>
    <property type="project" value="UniProtKB-UniRule"/>
</dbReference>
<evidence type="ECO:0000256" key="5">
    <source>
        <dbReference type="HAMAP-Rule" id="MF_00844"/>
    </source>
</evidence>
<dbReference type="Gene3D" id="2.30.310.10">
    <property type="entry name" value="ibrinogen binding protein from staphylococcus aureus domain"/>
    <property type="match status" value="1"/>
</dbReference>
<evidence type="ECO:0000256" key="2">
    <source>
        <dbReference type="ARBA" id="ARBA00022730"/>
    </source>
</evidence>
<keyword evidence="4 5" id="KW-0648">Protein biosynthesis</keyword>
<dbReference type="InterPro" id="IPR008532">
    <property type="entry name" value="NFACT_RNA-bd"/>
</dbReference>
<dbReference type="GO" id="GO:0000049">
    <property type="term" value="F:tRNA binding"/>
    <property type="evidence" value="ECO:0007669"/>
    <property type="project" value="UniProtKB-UniRule"/>
</dbReference>
<evidence type="ECO:0000256" key="3">
    <source>
        <dbReference type="ARBA" id="ARBA00022884"/>
    </source>
</evidence>
<dbReference type="InterPro" id="IPR051608">
    <property type="entry name" value="RQC_Subunit_NEMF"/>
</dbReference>
<reference evidence="7" key="1">
    <citation type="journal article" date="2018" name="Antonie Van Leeuwenhoek">
        <title>Proteinivorax hydrogeniformans sp. nov., an anaerobic, haloalkaliphilic bacterium fermenting proteinaceous compounds with high hydrogen production.</title>
        <authorList>
            <person name="Boltyanskaya Y."/>
            <person name="Detkova E."/>
            <person name="Pimenov N."/>
            <person name="Kevbrin V."/>
        </authorList>
    </citation>
    <scope>NUCLEOTIDE SEQUENCE</scope>
    <source>
        <strain evidence="7">Z-710</strain>
    </source>
</reference>
<evidence type="ECO:0000256" key="4">
    <source>
        <dbReference type="ARBA" id="ARBA00022917"/>
    </source>
</evidence>
<evidence type="ECO:0000256" key="1">
    <source>
        <dbReference type="ARBA" id="ARBA00022555"/>
    </source>
</evidence>
<protein>
    <recommendedName>
        <fullName evidence="5">Rqc2 homolog RqcH</fullName>
        <shortName evidence="5">RqcH</shortName>
    </recommendedName>
</protein>
<dbReference type="PANTHER" id="PTHR15239">
    <property type="entry name" value="NUCLEAR EXPORT MEDIATOR FACTOR NEMF"/>
    <property type="match status" value="1"/>
</dbReference>
<gene>
    <name evidence="5" type="primary">rqcH</name>
    <name evidence="7" type="ORF">PRVXH_001505</name>
</gene>
<keyword evidence="3 5" id="KW-0694">RNA-binding</keyword>
<dbReference type="InterPro" id="IPR043682">
    <property type="entry name" value="RqcH_bacterial"/>
</dbReference>
<sequence>MFDVLCTHTLVKEYNEILENARIDKVTQPKKNMIIITVRKPGKNHSIILDASPESCHTRISNQTFKNPITPPNFCMLLRKYLSSARIASISAVNNERIINFDIEGRHPDGDLGSWTLSFEVMGKHSNLIFYDNKTKIILGSLKTISSTHREIKANATYTLPPAQNKIDIKDSKLSDLKLLAVSYDSYLLDKFLFENIHMVSPQLAKEIVFRVFNRNNIYVKELTDSNLNDIYCLLQELLYNTPYDPMVFYKNGELVDFYPFKLECLNLKETETSSLNEAIDLFYSYKSKQQARKDIYSTLVKSVDNYLKKLVKKLKGLKKDLKKNEKSLKYKLYGELLTANMYNMKKGENSTKVYNYYEDEYIEIPLKASLTPNENSQRYFKKYSKAKRGIEVIKANILKCENELDYLNSVRYSLDISELDELIEIKEELIRIGYLKEVRKKDNGKKREESNSKPMKFVSSDNITIYVGKNNKQNDFVTLRLANPNDLWFHTKSLAGSHVVVRNEAKIPAETISEAAMLSAYFSKGRHSGNVEVDYTEIKNVKKPKGAKPGMVIYDNYTTLFVTPDENVVKKLRSK</sequence>
<keyword evidence="2 5" id="KW-0699">rRNA-binding</keyword>
<dbReference type="AlphaFoldDB" id="A0AAU8HPH4"/>
<name>A0AAU8HPH4_9FIRM</name>
<dbReference type="EMBL" id="CP159485">
    <property type="protein sequence ID" value="XCI27599.1"/>
    <property type="molecule type" value="Genomic_DNA"/>
</dbReference>